<dbReference type="CDD" id="cd17321">
    <property type="entry name" value="MFS_MMR_MDR_like"/>
    <property type="match status" value="1"/>
</dbReference>
<keyword evidence="4 7" id="KW-0812">Transmembrane</keyword>
<evidence type="ECO:0000256" key="7">
    <source>
        <dbReference type="SAM" id="Phobius"/>
    </source>
</evidence>
<gene>
    <name evidence="9" type="ORF">DW322_07295</name>
</gene>
<name>A0A6P2CFR2_9NOCA</name>
<feature type="transmembrane region" description="Helical" evidence="7">
    <location>
        <begin position="279"/>
        <end position="302"/>
    </location>
</feature>
<dbReference type="PANTHER" id="PTHR42718:SF46">
    <property type="entry name" value="BLR6921 PROTEIN"/>
    <property type="match status" value="1"/>
</dbReference>
<evidence type="ECO:0000256" key="5">
    <source>
        <dbReference type="ARBA" id="ARBA00022989"/>
    </source>
</evidence>
<feature type="transmembrane region" description="Helical" evidence="7">
    <location>
        <begin position="118"/>
        <end position="140"/>
    </location>
</feature>
<feature type="transmembrane region" description="Helical" evidence="7">
    <location>
        <begin position="174"/>
        <end position="197"/>
    </location>
</feature>
<keyword evidence="2" id="KW-0813">Transport</keyword>
<dbReference type="PROSITE" id="PS50850">
    <property type="entry name" value="MFS"/>
    <property type="match status" value="1"/>
</dbReference>
<comment type="subcellular location">
    <subcellularLocation>
        <location evidence="1">Cell membrane</location>
        <topology evidence="1">Multi-pass membrane protein</topology>
    </subcellularLocation>
</comment>
<evidence type="ECO:0000256" key="6">
    <source>
        <dbReference type="ARBA" id="ARBA00023136"/>
    </source>
</evidence>
<dbReference type="InterPro" id="IPR011701">
    <property type="entry name" value="MFS"/>
</dbReference>
<feature type="transmembrane region" description="Helical" evidence="7">
    <location>
        <begin position="147"/>
        <end position="168"/>
    </location>
</feature>
<dbReference type="Gene3D" id="1.20.1250.20">
    <property type="entry name" value="MFS general substrate transporter like domains"/>
    <property type="match status" value="1"/>
</dbReference>
<evidence type="ECO:0000313" key="10">
    <source>
        <dbReference type="Proteomes" id="UP000471120"/>
    </source>
</evidence>
<organism evidence="9 10">
    <name type="scientific">Rhodococcus rhodnii</name>
    <dbReference type="NCBI Taxonomy" id="38312"/>
    <lineage>
        <taxon>Bacteria</taxon>
        <taxon>Bacillati</taxon>
        <taxon>Actinomycetota</taxon>
        <taxon>Actinomycetes</taxon>
        <taxon>Mycobacteriales</taxon>
        <taxon>Nocardiaceae</taxon>
        <taxon>Rhodococcus</taxon>
    </lineage>
</organism>
<feature type="transmembrane region" description="Helical" evidence="7">
    <location>
        <begin position="88"/>
        <end position="106"/>
    </location>
</feature>
<comment type="caution">
    <text evidence="9">The sequence shown here is derived from an EMBL/GenBank/DDBJ whole genome shotgun (WGS) entry which is preliminary data.</text>
</comment>
<feature type="transmembrane region" description="Helical" evidence="7">
    <location>
        <begin position="59"/>
        <end position="76"/>
    </location>
</feature>
<dbReference type="PANTHER" id="PTHR42718">
    <property type="entry name" value="MAJOR FACILITATOR SUPERFAMILY MULTIDRUG TRANSPORTER MFSC"/>
    <property type="match status" value="1"/>
</dbReference>
<dbReference type="RefSeq" id="WP_010837943.1">
    <property type="nucleotide sequence ID" value="NZ_QRCM01000001.1"/>
</dbReference>
<keyword evidence="5 7" id="KW-1133">Transmembrane helix</keyword>
<feature type="domain" description="Major facilitator superfamily (MFS) profile" evidence="8">
    <location>
        <begin position="22"/>
        <end position="481"/>
    </location>
</feature>
<keyword evidence="6 7" id="KW-0472">Membrane</keyword>
<evidence type="ECO:0000256" key="3">
    <source>
        <dbReference type="ARBA" id="ARBA00022475"/>
    </source>
</evidence>
<evidence type="ECO:0000256" key="4">
    <source>
        <dbReference type="ARBA" id="ARBA00022692"/>
    </source>
</evidence>
<keyword evidence="3" id="KW-1003">Cell membrane</keyword>
<feature type="transmembrane region" description="Helical" evidence="7">
    <location>
        <begin position="209"/>
        <end position="229"/>
    </location>
</feature>
<dbReference type="Pfam" id="PF07690">
    <property type="entry name" value="MFS_1"/>
    <property type="match status" value="1"/>
</dbReference>
<evidence type="ECO:0000256" key="1">
    <source>
        <dbReference type="ARBA" id="ARBA00004651"/>
    </source>
</evidence>
<dbReference type="Gene3D" id="1.20.1720.10">
    <property type="entry name" value="Multidrug resistance protein D"/>
    <property type="match status" value="1"/>
</dbReference>
<accession>A0A6P2CFR2</accession>
<feature type="transmembrane region" description="Helical" evidence="7">
    <location>
        <begin position="20"/>
        <end position="47"/>
    </location>
</feature>
<dbReference type="SUPFAM" id="SSF103473">
    <property type="entry name" value="MFS general substrate transporter"/>
    <property type="match status" value="1"/>
</dbReference>
<protein>
    <submittedName>
        <fullName evidence="9">MFS transporter</fullName>
    </submittedName>
</protein>
<dbReference type="GO" id="GO:0022857">
    <property type="term" value="F:transmembrane transporter activity"/>
    <property type="evidence" value="ECO:0007669"/>
    <property type="project" value="InterPro"/>
</dbReference>
<evidence type="ECO:0000259" key="8">
    <source>
        <dbReference type="PROSITE" id="PS50850"/>
    </source>
</evidence>
<dbReference type="GO" id="GO:0005886">
    <property type="term" value="C:plasma membrane"/>
    <property type="evidence" value="ECO:0007669"/>
    <property type="project" value="UniProtKB-SubCell"/>
</dbReference>
<feature type="transmembrane region" description="Helical" evidence="7">
    <location>
        <begin position="376"/>
        <end position="398"/>
    </location>
</feature>
<dbReference type="PRINTS" id="PR01036">
    <property type="entry name" value="TCRTETB"/>
</dbReference>
<feature type="transmembrane region" description="Helical" evidence="7">
    <location>
        <begin position="235"/>
        <end position="258"/>
    </location>
</feature>
<dbReference type="InterPro" id="IPR036259">
    <property type="entry name" value="MFS_trans_sf"/>
</dbReference>
<evidence type="ECO:0000313" key="9">
    <source>
        <dbReference type="EMBL" id="TXG90056.1"/>
    </source>
</evidence>
<reference evidence="9 10" key="1">
    <citation type="submission" date="2018-07" db="EMBL/GenBank/DDBJ databases">
        <title>Genome sequence of Rhodococcus rhodnii ATCC 35071 from Rhodnius prolixus.</title>
        <authorList>
            <person name="Patel V."/>
            <person name="Vogel K.J."/>
        </authorList>
    </citation>
    <scope>NUCLEOTIDE SEQUENCE [LARGE SCALE GENOMIC DNA]</scope>
    <source>
        <strain evidence="9 10">ATCC 35071</strain>
    </source>
</reference>
<feature type="transmembrane region" description="Helical" evidence="7">
    <location>
        <begin position="343"/>
        <end position="364"/>
    </location>
</feature>
<dbReference type="EMBL" id="QRCM01000001">
    <property type="protein sequence ID" value="TXG90056.1"/>
    <property type="molecule type" value="Genomic_DNA"/>
</dbReference>
<feature type="transmembrane region" description="Helical" evidence="7">
    <location>
        <begin position="419"/>
        <end position="438"/>
    </location>
</feature>
<dbReference type="AlphaFoldDB" id="A0A6P2CFR2"/>
<sequence length="494" mass="50982">MTAVDSRPTDSAHATPLHRWWILAALSIAQLMVVLDSTIVNIALPVAQHALGFDDGGRQWVVTAYSLAFGSLLLIGGRICDLFGRKNAFIVGLVGFALASAIGGWAPTFELLVGARAFQGVFAALLAPAAMSLLTVTFAGSPDRGKAFGIFGAVAGAGAAIGLLLGGVLTEYISWRWCLYVNIVFAAVALVGALALFPRHVREKHAAGIDWLGTVVVTVGLFLLVFGFAHSESNGWGNAVTIGSLVVGILLLIAFVLVQRRAVHPLLPLRIVVDRLRGASYLVMLVSAIGLFSISLFLTFYMQLSLGFSPVVTGVAFLPMTIAIGVMSSISGSFLVTRVSPKISVTVGMLLGAAGMASLTTIGLDSSYALHVLPGLILVGMGLGIVFSNGFGFATIGVRNEDAGVASATVNTAQQIGGSIGIALLSSISASATASFSGAGIAPERMGEAAAIAGFQGAFWWGAGFFVVGAIIAAVVYERRVPRVDPGTAPVAVH</sequence>
<proteinExistence type="predicted"/>
<dbReference type="InterPro" id="IPR020846">
    <property type="entry name" value="MFS_dom"/>
</dbReference>
<feature type="transmembrane region" description="Helical" evidence="7">
    <location>
        <begin position="314"/>
        <end position="336"/>
    </location>
</feature>
<dbReference type="Proteomes" id="UP000471120">
    <property type="component" value="Unassembled WGS sequence"/>
</dbReference>
<evidence type="ECO:0000256" key="2">
    <source>
        <dbReference type="ARBA" id="ARBA00022448"/>
    </source>
</evidence>
<feature type="transmembrane region" description="Helical" evidence="7">
    <location>
        <begin position="458"/>
        <end position="477"/>
    </location>
</feature>